<dbReference type="InterPro" id="IPR018108">
    <property type="entry name" value="MCP_transmembrane"/>
</dbReference>
<evidence type="ECO:0000256" key="4">
    <source>
        <dbReference type="ARBA" id="ARBA00023136"/>
    </source>
</evidence>
<keyword evidence="8" id="KW-1185">Reference proteome</keyword>
<dbReference type="EMBL" id="JAOPGA020001213">
    <property type="protein sequence ID" value="KAL0486269.1"/>
    <property type="molecule type" value="Genomic_DNA"/>
</dbReference>
<evidence type="ECO:0000313" key="8">
    <source>
        <dbReference type="Proteomes" id="UP001431209"/>
    </source>
</evidence>
<comment type="subcellular location">
    <subcellularLocation>
        <location evidence="1">Membrane</location>
        <topology evidence="1">Multi-pass membrane protein</topology>
    </subcellularLocation>
</comment>
<sequence length="101" mass="11356">MSVTPEQHQWINLISGSISGAVAAVSLAPLDVVKTRLIVQRQFITNGNEPQFTGIIQTMKRMYNIEGFKSLYRGVGPQTLGYIPNWAVYFTTVGYLFKYSH</sequence>
<gene>
    <name evidence="7" type="ORF">AKO1_011946</name>
</gene>
<reference evidence="7 8" key="1">
    <citation type="submission" date="2024-03" db="EMBL/GenBank/DDBJ databases">
        <title>The Acrasis kona genome and developmental transcriptomes reveal deep origins of eukaryotic multicellular pathways.</title>
        <authorList>
            <person name="Sheikh S."/>
            <person name="Fu C.-J."/>
            <person name="Brown M.W."/>
            <person name="Baldauf S.L."/>
        </authorList>
    </citation>
    <scope>NUCLEOTIDE SEQUENCE [LARGE SCALE GENOMIC DNA]</scope>
    <source>
        <strain evidence="7 8">ATCC MYA-3509</strain>
    </source>
</reference>
<proteinExistence type="inferred from homology"/>
<dbReference type="Gene3D" id="1.50.40.10">
    <property type="entry name" value="Mitochondrial carrier domain"/>
    <property type="match status" value="1"/>
</dbReference>
<dbReference type="PANTHER" id="PTHR24089">
    <property type="entry name" value="SOLUTE CARRIER FAMILY 25"/>
    <property type="match status" value="1"/>
</dbReference>
<evidence type="ECO:0000256" key="2">
    <source>
        <dbReference type="ARBA" id="ARBA00022692"/>
    </source>
</evidence>
<dbReference type="GO" id="GO:0016020">
    <property type="term" value="C:membrane"/>
    <property type="evidence" value="ECO:0007669"/>
    <property type="project" value="UniProtKB-SubCell"/>
</dbReference>
<keyword evidence="3" id="KW-0677">Repeat</keyword>
<organism evidence="7 8">
    <name type="scientific">Acrasis kona</name>
    <dbReference type="NCBI Taxonomy" id="1008807"/>
    <lineage>
        <taxon>Eukaryota</taxon>
        <taxon>Discoba</taxon>
        <taxon>Heterolobosea</taxon>
        <taxon>Tetramitia</taxon>
        <taxon>Eutetramitia</taxon>
        <taxon>Acrasidae</taxon>
        <taxon>Acrasis</taxon>
    </lineage>
</organism>
<comment type="caution">
    <text evidence="7">The sequence shown here is derived from an EMBL/GenBank/DDBJ whole genome shotgun (WGS) entry which is preliminary data.</text>
</comment>
<evidence type="ECO:0000256" key="3">
    <source>
        <dbReference type="ARBA" id="ARBA00022737"/>
    </source>
</evidence>
<comment type="similarity">
    <text evidence="6">Belongs to the mitochondrial carrier (TC 2.A.29) family.</text>
</comment>
<evidence type="ECO:0000313" key="7">
    <source>
        <dbReference type="EMBL" id="KAL0486269.1"/>
    </source>
</evidence>
<dbReference type="Proteomes" id="UP001431209">
    <property type="component" value="Unassembled WGS sequence"/>
</dbReference>
<dbReference type="SUPFAM" id="SSF103506">
    <property type="entry name" value="Mitochondrial carrier"/>
    <property type="match status" value="1"/>
</dbReference>
<dbReference type="InterPro" id="IPR023395">
    <property type="entry name" value="MCP_dom_sf"/>
</dbReference>
<dbReference type="Pfam" id="PF00153">
    <property type="entry name" value="Mito_carr"/>
    <property type="match status" value="1"/>
</dbReference>
<keyword evidence="4 5" id="KW-0472">Membrane</keyword>
<evidence type="ECO:0000256" key="6">
    <source>
        <dbReference type="RuleBase" id="RU000488"/>
    </source>
</evidence>
<accession>A0AAW2ZC41</accession>
<protein>
    <submittedName>
        <fullName evidence="7">Mitochondrial nicotinamide adenine dinucleotide transporter</fullName>
    </submittedName>
</protein>
<dbReference type="PROSITE" id="PS50920">
    <property type="entry name" value="SOLCAR"/>
    <property type="match status" value="1"/>
</dbReference>
<evidence type="ECO:0000256" key="5">
    <source>
        <dbReference type="PROSITE-ProRule" id="PRU00282"/>
    </source>
</evidence>
<keyword evidence="2 5" id="KW-0812">Transmembrane</keyword>
<keyword evidence="6" id="KW-0813">Transport</keyword>
<name>A0AAW2ZC41_9EUKA</name>
<evidence type="ECO:0000256" key="1">
    <source>
        <dbReference type="ARBA" id="ARBA00004141"/>
    </source>
</evidence>
<feature type="repeat" description="Solcar" evidence="5">
    <location>
        <begin position="7"/>
        <end position="99"/>
    </location>
</feature>
<dbReference type="AlphaFoldDB" id="A0AAW2ZC41"/>